<comment type="caution">
    <text evidence="1">The sequence shown here is derived from an EMBL/GenBank/DDBJ whole genome shotgun (WGS) entry which is preliminary data.</text>
</comment>
<protein>
    <submittedName>
        <fullName evidence="1">Uncharacterized protein</fullName>
    </submittedName>
</protein>
<gene>
    <name evidence="1" type="ORF">QFC20_005729</name>
</gene>
<evidence type="ECO:0000313" key="1">
    <source>
        <dbReference type="EMBL" id="KAJ9099376.1"/>
    </source>
</evidence>
<dbReference type="Proteomes" id="UP001230649">
    <property type="component" value="Unassembled WGS sequence"/>
</dbReference>
<keyword evidence="2" id="KW-1185">Reference proteome</keyword>
<dbReference type="EMBL" id="JASBWS010000084">
    <property type="protein sequence ID" value="KAJ9099376.1"/>
    <property type="molecule type" value="Genomic_DNA"/>
</dbReference>
<evidence type="ECO:0000313" key="2">
    <source>
        <dbReference type="Proteomes" id="UP001230649"/>
    </source>
</evidence>
<reference evidence="1" key="1">
    <citation type="submission" date="2023-04" db="EMBL/GenBank/DDBJ databases">
        <title>Draft Genome sequencing of Naganishia species isolated from polar environments using Oxford Nanopore Technology.</title>
        <authorList>
            <person name="Leo P."/>
            <person name="Venkateswaran K."/>
        </authorList>
    </citation>
    <scope>NUCLEOTIDE SEQUENCE</scope>
    <source>
        <strain evidence="1">MNA-CCFEE 5262</strain>
    </source>
</reference>
<accession>A0ACC2VKP7</accession>
<sequence>MRYTTFILTSLLQSLAAAYPAVPAHPTVSPVPVAPAAVAKQQTVQIFDNCLVPGTVALTFDDGIGGYEDDLLQNLGNNKATFFTIAGMHEELERLEEAFIKILGKPLYYRAPWGEINDEVASVLTARNYTVAFHWSDDSGDATVQSVDHAKRMYDDIAASWPEPHMVLSHSTKDTSK</sequence>
<proteinExistence type="predicted"/>
<organism evidence="1 2">
    <name type="scientific">Naganishia adeliensis</name>
    <dbReference type="NCBI Taxonomy" id="92952"/>
    <lineage>
        <taxon>Eukaryota</taxon>
        <taxon>Fungi</taxon>
        <taxon>Dikarya</taxon>
        <taxon>Basidiomycota</taxon>
        <taxon>Agaricomycotina</taxon>
        <taxon>Tremellomycetes</taxon>
        <taxon>Filobasidiales</taxon>
        <taxon>Filobasidiaceae</taxon>
        <taxon>Naganishia</taxon>
    </lineage>
</organism>
<name>A0ACC2VKP7_9TREE</name>